<dbReference type="InterPro" id="IPR000668">
    <property type="entry name" value="Peptidase_C1A_C"/>
</dbReference>
<name>A0AA86RHF2_9EUKA</name>
<dbReference type="Pfam" id="PF00112">
    <property type="entry name" value="Peptidase_C1"/>
    <property type="match status" value="1"/>
</dbReference>
<gene>
    <name evidence="3" type="ORF">HINF_LOCUS62036</name>
    <name evidence="4" type="ORF">HINF_LOCUS78317</name>
</gene>
<dbReference type="CDD" id="cd02620">
    <property type="entry name" value="Peptidase_C1A_CathepsinB"/>
    <property type="match status" value="1"/>
</dbReference>
<dbReference type="Proteomes" id="UP001642409">
    <property type="component" value="Unassembled WGS sequence"/>
</dbReference>
<evidence type="ECO:0000256" key="1">
    <source>
        <dbReference type="ARBA" id="ARBA00008455"/>
    </source>
</evidence>
<dbReference type="PROSITE" id="PS00139">
    <property type="entry name" value="THIOL_PROTEASE_CYS"/>
    <property type="match status" value="1"/>
</dbReference>
<dbReference type="GO" id="GO:0006508">
    <property type="term" value="P:proteolysis"/>
    <property type="evidence" value="ECO:0007669"/>
    <property type="project" value="InterPro"/>
</dbReference>
<dbReference type="GO" id="GO:0008234">
    <property type="term" value="F:cysteine-type peptidase activity"/>
    <property type="evidence" value="ECO:0007669"/>
    <property type="project" value="InterPro"/>
</dbReference>
<dbReference type="InterPro" id="IPR000169">
    <property type="entry name" value="Pept_cys_AS"/>
</dbReference>
<dbReference type="InterPro" id="IPR025660">
    <property type="entry name" value="Pept_his_AS"/>
</dbReference>
<sequence>MLFVSIALSANFYSESVLEMLRSIPQLSWVPEIPPKFSQHSLIQLKSRLLPLSHLFAHTTAKTLLSAETPDSFSWLELKPECMAVIEQGDCGSCWAFSSSGAFSDNRCIHGLDGSKVIYSAQFMVSCDTMNDGCIGGNMILAQQFIKKTGLVTEKCLSYKSMNNVTGKCPQACDDGSAFVLTKSVGFADVCANEESIKAALLQGTVQTGFTVYEDFLYYKSGVYTHQYGLIVGGHGVAMVGYGEENGVKFWQVRNSWGTDFGENGFFKIARGVNECGIENQCMLTQVE</sequence>
<comment type="caution">
    <text evidence="3">The sequence shown here is derived from an EMBL/GenBank/DDBJ whole genome shotgun (WGS) entry which is preliminary data.</text>
</comment>
<reference evidence="3" key="1">
    <citation type="submission" date="2023-06" db="EMBL/GenBank/DDBJ databases">
        <authorList>
            <person name="Kurt Z."/>
        </authorList>
    </citation>
    <scope>NUCLEOTIDE SEQUENCE</scope>
</reference>
<evidence type="ECO:0000259" key="2">
    <source>
        <dbReference type="SMART" id="SM00645"/>
    </source>
</evidence>
<reference evidence="4 5" key="2">
    <citation type="submission" date="2024-07" db="EMBL/GenBank/DDBJ databases">
        <authorList>
            <person name="Akdeniz Z."/>
        </authorList>
    </citation>
    <scope>NUCLEOTIDE SEQUENCE [LARGE SCALE GENOMIC DNA]</scope>
</reference>
<dbReference type="AlphaFoldDB" id="A0AA86RHF2"/>
<dbReference type="PROSITE" id="PS00639">
    <property type="entry name" value="THIOL_PROTEASE_HIS"/>
    <property type="match status" value="1"/>
</dbReference>
<evidence type="ECO:0000313" key="4">
    <source>
        <dbReference type="EMBL" id="CAL6114814.1"/>
    </source>
</evidence>
<dbReference type="PRINTS" id="PR00705">
    <property type="entry name" value="PAPAIN"/>
</dbReference>
<dbReference type="SUPFAM" id="SSF54001">
    <property type="entry name" value="Cysteine proteinases"/>
    <property type="match status" value="1"/>
</dbReference>
<accession>A0AA86RHF2</accession>
<comment type="similarity">
    <text evidence="1">Belongs to the peptidase C1 family.</text>
</comment>
<organism evidence="3">
    <name type="scientific">Hexamita inflata</name>
    <dbReference type="NCBI Taxonomy" id="28002"/>
    <lineage>
        <taxon>Eukaryota</taxon>
        <taxon>Metamonada</taxon>
        <taxon>Diplomonadida</taxon>
        <taxon>Hexamitidae</taxon>
        <taxon>Hexamitinae</taxon>
        <taxon>Hexamita</taxon>
    </lineage>
</organism>
<feature type="domain" description="Peptidase C1A papain C-terminal" evidence="2">
    <location>
        <begin position="69"/>
        <end position="286"/>
    </location>
</feature>
<keyword evidence="5" id="KW-1185">Reference proteome</keyword>
<dbReference type="EMBL" id="CATOUU010001144">
    <property type="protein sequence ID" value="CAI9974391.1"/>
    <property type="molecule type" value="Genomic_DNA"/>
</dbReference>
<evidence type="ECO:0000313" key="5">
    <source>
        <dbReference type="Proteomes" id="UP001642409"/>
    </source>
</evidence>
<dbReference type="InterPro" id="IPR038765">
    <property type="entry name" value="Papain-like_cys_pep_sf"/>
</dbReference>
<dbReference type="SMART" id="SM00645">
    <property type="entry name" value="Pept_C1"/>
    <property type="match status" value="1"/>
</dbReference>
<protein>
    <submittedName>
        <fullName evidence="3">Cathepsin B</fullName>
    </submittedName>
    <submittedName>
        <fullName evidence="4">Cathepsin_B</fullName>
    </submittedName>
</protein>
<evidence type="ECO:0000313" key="3">
    <source>
        <dbReference type="EMBL" id="CAI9974391.1"/>
    </source>
</evidence>
<proteinExistence type="inferred from homology"/>
<dbReference type="PANTHER" id="PTHR12411">
    <property type="entry name" value="CYSTEINE PROTEASE FAMILY C1-RELATED"/>
    <property type="match status" value="1"/>
</dbReference>
<dbReference type="Gene3D" id="3.90.70.10">
    <property type="entry name" value="Cysteine proteinases"/>
    <property type="match status" value="1"/>
</dbReference>
<dbReference type="EMBL" id="CAXDID020000832">
    <property type="protein sequence ID" value="CAL6114814.1"/>
    <property type="molecule type" value="Genomic_DNA"/>
</dbReference>
<dbReference type="InterPro" id="IPR013128">
    <property type="entry name" value="Peptidase_C1A"/>
</dbReference>